<evidence type="ECO:0000313" key="3">
    <source>
        <dbReference type="Proteomes" id="UP000722791"/>
    </source>
</evidence>
<organism evidence="2 3">
    <name type="scientific">Volvox reticuliferus</name>
    <dbReference type="NCBI Taxonomy" id="1737510"/>
    <lineage>
        <taxon>Eukaryota</taxon>
        <taxon>Viridiplantae</taxon>
        <taxon>Chlorophyta</taxon>
        <taxon>core chlorophytes</taxon>
        <taxon>Chlorophyceae</taxon>
        <taxon>CS clade</taxon>
        <taxon>Chlamydomonadales</taxon>
        <taxon>Volvocaceae</taxon>
        <taxon>Volvox</taxon>
    </lineage>
</organism>
<proteinExistence type="predicted"/>
<evidence type="ECO:0000256" key="1">
    <source>
        <dbReference type="SAM" id="Coils"/>
    </source>
</evidence>
<keyword evidence="1" id="KW-0175">Coiled coil</keyword>
<comment type="caution">
    <text evidence="2">The sequence shown here is derived from an EMBL/GenBank/DDBJ whole genome shotgun (WGS) entry which is preliminary data.</text>
</comment>
<dbReference type="AlphaFoldDB" id="A0A8J4G0N7"/>
<feature type="coiled-coil region" evidence="1">
    <location>
        <begin position="80"/>
        <end position="107"/>
    </location>
</feature>
<sequence length="198" mass="22466">MESSPYSALLDSPSVATDFQSMLPVESRSTNQSPLRPGSTLVAYQPNGANAPRTPGRMGKSQHMAQIRSLGLLHDLQEYISSVECLAAEQKRELEKVREEKRDMERVRASFRPRSVPAAARYCHTHTARRPPIFPDMPPFFYGTYSISSYRQRCPISRSAPRFLFPSASLARRWRRRSAAPVPCWTLVCPRWPTCPRG</sequence>
<evidence type="ECO:0000313" key="2">
    <source>
        <dbReference type="EMBL" id="GIL93814.1"/>
    </source>
</evidence>
<dbReference type="EMBL" id="BNCQ01000001">
    <property type="protein sequence ID" value="GIL93814.1"/>
    <property type="molecule type" value="Genomic_DNA"/>
</dbReference>
<dbReference type="Proteomes" id="UP000722791">
    <property type="component" value="Unassembled WGS sequence"/>
</dbReference>
<accession>A0A8J4G0N7</accession>
<gene>
    <name evidence="2" type="ORF">Vretimale_190</name>
</gene>
<reference evidence="2" key="1">
    <citation type="journal article" date="2021" name="Proc. Natl. Acad. Sci. U.S.A.">
        <title>Three genomes in the algal genus Volvox reveal the fate of a haploid sex-determining region after a transition to homothallism.</title>
        <authorList>
            <person name="Yamamoto K."/>
            <person name="Hamaji T."/>
            <person name="Kawai-Toyooka H."/>
            <person name="Matsuzaki R."/>
            <person name="Takahashi F."/>
            <person name="Nishimura Y."/>
            <person name="Kawachi M."/>
            <person name="Noguchi H."/>
            <person name="Minakuchi Y."/>
            <person name="Umen J.G."/>
            <person name="Toyoda A."/>
            <person name="Nozaki H."/>
        </authorList>
    </citation>
    <scope>NUCLEOTIDE SEQUENCE</scope>
    <source>
        <strain evidence="2">NIES-3785</strain>
    </source>
</reference>
<protein>
    <submittedName>
        <fullName evidence="2">Uncharacterized protein</fullName>
    </submittedName>
</protein>
<name>A0A8J4G0N7_9CHLO</name>